<comment type="similarity">
    <text evidence="1 2">Belongs to the outer membrane factor (OMF) (TC 1.B.17) family.</text>
</comment>
<dbReference type="InterPro" id="IPR010131">
    <property type="entry name" value="MdtP/NodT-like"/>
</dbReference>
<dbReference type="eggNOG" id="COG1538">
    <property type="taxonomic scope" value="Bacteria"/>
</dbReference>
<evidence type="ECO:0000256" key="2">
    <source>
        <dbReference type="RuleBase" id="RU362097"/>
    </source>
</evidence>
<keyword evidence="2" id="KW-1134">Transmembrane beta strand</keyword>
<dbReference type="SUPFAM" id="SSF56954">
    <property type="entry name" value="Outer membrane efflux proteins (OEP)"/>
    <property type="match status" value="1"/>
</dbReference>
<dbReference type="InterPro" id="IPR003423">
    <property type="entry name" value="OMP_efflux"/>
</dbReference>
<dbReference type="AlphaFoldDB" id="F4QLZ0"/>
<comment type="subcellular location">
    <subcellularLocation>
        <location evidence="2">Cell membrane</location>
        <topology evidence="2">Lipid-anchor</topology>
    </subcellularLocation>
</comment>
<keyword evidence="2" id="KW-0472">Membrane</keyword>
<dbReference type="PANTHER" id="PTHR30203">
    <property type="entry name" value="OUTER MEMBRANE CATION EFFLUX PROTEIN"/>
    <property type="match status" value="1"/>
</dbReference>
<organism evidence="3 4">
    <name type="scientific">Asticcacaulis biprosthecium C19</name>
    <dbReference type="NCBI Taxonomy" id="715226"/>
    <lineage>
        <taxon>Bacteria</taxon>
        <taxon>Pseudomonadati</taxon>
        <taxon>Pseudomonadota</taxon>
        <taxon>Alphaproteobacteria</taxon>
        <taxon>Caulobacterales</taxon>
        <taxon>Caulobacteraceae</taxon>
        <taxon>Asticcacaulis</taxon>
    </lineage>
</organism>
<keyword evidence="2" id="KW-0812">Transmembrane</keyword>
<keyword evidence="2" id="KW-0564">Palmitate</keyword>
<sequence length="423" mass="45072">MATQWSAPAPQASNTQITWRQLFLDPQLQQTIDLALSNNRDLRIAALNVQQARAAYGIQRATLLPGIDASGSGSKSHTDADGDSESYSANLGLSWELDLFGRIRSLKNAALEDFFASEANRDGVEISLIASVAEAWLNLAADQDALRLSRETFASRQEAYRIAEGRARIGVIGDLELSQQTTLLEQSRADVAALETAVDQDRSALTLLVGTTLPKNLVPQGMPDKAVADIPVGLPSEVLLIRPDVLVAEHNLKAANADIGAARAAMFPSISLTGSTGFASNALGSLFDSGNGKWSYGAGVNLPIFAGGGPINALRGAKARQEIAVAQYERAIQSAFNDVNQALAVRARIDERLDAQGAATSAAQRSFDLSQARYTAGSDGYLTLLDAQRTLYGSQQSLINLRYLRAANLVALYRAIGNDASLK</sequence>
<name>F4QLZ0_9CAUL</name>
<dbReference type="GO" id="GO:0005886">
    <property type="term" value="C:plasma membrane"/>
    <property type="evidence" value="ECO:0007669"/>
    <property type="project" value="UniProtKB-SubCell"/>
</dbReference>
<dbReference type="STRING" id="715226.ABI_20020"/>
<dbReference type="Gene3D" id="2.20.200.10">
    <property type="entry name" value="Outer membrane efflux proteins (OEP)"/>
    <property type="match status" value="1"/>
</dbReference>
<dbReference type="HOGENOM" id="CLU_012817_13_3_5"/>
<proteinExistence type="inferred from homology"/>
<dbReference type="GO" id="GO:0015562">
    <property type="term" value="F:efflux transmembrane transporter activity"/>
    <property type="evidence" value="ECO:0007669"/>
    <property type="project" value="InterPro"/>
</dbReference>
<dbReference type="NCBIfam" id="TIGR01845">
    <property type="entry name" value="outer_NodT"/>
    <property type="match status" value="1"/>
</dbReference>
<dbReference type="Proteomes" id="UP000006512">
    <property type="component" value="Unassembled WGS sequence"/>
</dbReference>
<evidence type="ECO:0000313" key="3">
    <source>
        <dbReference type="EMBL" id="EGF93562.1"/>
    </source>
</evidence>
<keyword evidence="4" id="KW-1185">Reference proteome</keyword>
<dbReference type="Pfam" id="PF02321">
    <property type="entry name" value="OEP"/>
    <property type="match status" value="2"/>
</dbReference>
<reference evidence="4" key="1">
    <citation type="submission" date="2011-03" db="EMBL/GenBank/DDBJ databases">
        <title>Draft genome sequence of Brevundimonas diminuta.</title>
        <authorList>
            <person name="Brown P.J.B."/>
            <person name="Buechlein A."/>
            <person name="Hemmerich C."/>
            <person name="Brun Y.V."/>
        </authorList>
    </citation>
    <scope>NUCLEOTIDE SEQUENCE [LARGE SCALE GENOMIC DNA]</scope>
    <source>
        <strain evidence="4">C19</strain>
    </source>
</reference>
<evidence type="ECO:0000256" key="1">
    <source>
        <dbReference type="ARBA" id="ARBA00007613"/>
    </source>
</evidence>
<dbReference type="EMBL" id="GL883077">
    <property type="protein sequence ID" value="EGF93562.1"/>
    <property type="molecule type" value="Genomic_DNA"/>
</dbReference>
<evidence type="ECO:0000313" key="4">
    <source>
        <dbReference type="Proteomes" id="UP000006512"/>
    </source>
</evidence>
<gene>
    <name evidence="3" type="ORF">ABI_20020</name>
</gene>
<dbReference type="Gene3D" id="1.20.1600.10">
    <property type="entry name" value="Outer membrane efflux proteins (OEP)"/>
    <property type="match status" value="1"/>
</dbReference>
<dbReference type="PANTHER" id="PTHR30203:SF32">
    <property type="entry name" value="CATION EFFLUX SYSTEM PROTEIN CUSC"/>
    <property type="match status" value="1"/>
</dbReference>
<keyword evidence="2" id="KW-0449">Lipoprotein</keyword>
<accession>F4QLZ0</accession>
<protein>
    <submittedName>
        <fullName evidence="3">Outer membrane protein oprM</fullName>
    </submittedName>
</protein>